<evidence type="ECO:0000256" key="8">
    <source>
        <dbReference type="SAM" id="Phobius"/>
    </source>
</evidence>
<keyword evidence="3" id="KW-0813">Transport</keyword>
<comment type="caution">
    <text evidence="9">The sequence shown here is derived from an EMBL/GenBank/DDBJ whole genome shotgun (WGS) entry which is preliminary data.</text>
</comment>
<evidence type="ECO:0000256" key="4">
    <source>
        <dbReference type="ARBA" id="ARBA00022475"/>
    </source>
</evidence>
<comment type="subcellular location">
    <subcellularLocation>
        <location evidence="1">Cell membrane</location>
        <topology evidence="1">Multi-pass membrane protein</topology>
    </subcellularLocation>
</comment>
<evidence type="ECO:0000256" key="3">
    <source>
        <dbReference type="ARBA" id="ARBA00022448"/>
    </source>
</evidence>
<keyword evidence="6 8" id="KW-1133">Transmembrane helix</keyword>
<dbReference type="CDD" id="cd06550">
    <property type="entry name" value="TM_ABC_iron-siderophores_like"/>
    <property type="match status" value="1"/>
</dbReference>
<feature type="transmembrane region" description="Helical" evidence="8">
    <location>
        <begin position="167"/>
        <end position="186"/>
    </location>
</feature>
<dbReference type="RefSeq" id="WP_209694812.1">
    <property type="nucleotide sequence ID" value="NZ_BAAAVU010000009.1"/>
</dbReference>
<proteinExistence type="inferred from homology"/>
<dbReference type="InterPro" id="IPR000522">
    <property type="entry name" value="ABC_transptr_permease_BtuC"/>
</dbReference>
<name>A0ABS4UK31_9ACTN</name>
<keyword evidence="7 8" id="KW-0472">Membrane</keyword>
<evidence type="ECO:0000256" key="2">
    <source>
        <dbReference type="ARBA" id="ARBA00007935"/>
    </source>
</evidence>
<keyword evidence="5 8" id="KW-0812">Transmembrane</keyword>
<dbReference type="SUPFAM" id="SSF81345">
    <property type="entry name" value="ABC transporter involved in vitamin B12 uptake, BtuC"/>
    <property type="match status" value="1"/>
</dbReference>
<feature type="transmembrane region" description="Helical" evidence="8">
    <location>
        <begin position="32"/>
        <end position="54"/>
    </location>
</feature>
<dbReference type="Gene3D" id="1.10.3470.10">
    <property type="entry name" value="ABC transporter involved in vitamin B12 uptake, BtuC"/>
    <property type="match status" value="1"/>
</dbReference>
<keyword evidence="4" id="KW-1003">Cell membrane</keyword>
<evidence type="ECO:0000256" key="7">
    <source>
        <dbReference type="ARBA" id="ARBA00023136"/>
    </source>
</evidence>
<gene>
    <name evidence="9" type="ORF">JOF29_003071</name>
</gene>
<evidence type="ECO:0000313" key="10">
    <source>
        <dbReference type="Proteomes" id="UP000755585"/>
    </source>
</evidence>
<evidence type="ECO:0000256" key="1">
    <source>
        <dbReference type="ARBA" id="ARBA00004651"/>
    </source>
</evidence>
<organism evidence="9 10">
    <name type="scientific">Kribbella aluminosa</name>
    <dbReference type="NCBI Taxonomy" id="416017"/>
    <lineage>
        <taxon>Bacteria</taxon>
        <taxon>Bacillati</taxon>
        <taxon>Actinomycetota</taxon>
        <taxon>Actinomycetes</taxon>
        <taxon>Propionibacteriales</taxon>
        <taxon>Kribbellaceae</taxon>
        <taxon>Kribbella</taxon>
    </lineage>
</organism>
<feature type="transmembrane region" description="Helical" evidence="8">
    <location>
        <begin position="294"/>
        <end position="315"/>
    </location>
</feature>
<feature type="transmembrane region" description="Helical" evidence="8">
    <location>
        <begin position="212"/>
        <end position="231"/>
    </location>
</feature>
<comment type="similarity">
    <text evidence="2">Belongs to the binding-protein-dependent transport system permease family. FecCD subfamily.</text>
</comment>
<evidence type="ECO:0000256" key="6">
    <source>
        <dbReference type="ARBA" id="ARBA00022989"/>
    </source>
</evidence>
<feature type="transmembrane region" description="Helical" evidence="8">
    <location>
        <begin position="257"/>
        <end position="282"/>
    </location>
</feature>
<evidence type="ECO:0000256" key="5">
    <source>
        <dbReference type="ARBA" id="ARBA00022692"/>
    </source>
</evidence>
<sequence>MTPMTQLAASPASLAYVTKARARTTGRVRRVTTALALAVVLAFLLSLSLGDFLVPIWHVPSDVVGSGDAAEVLVVQHLRLPRAILALPVGAALGMSGAVFQALARNPLASPDILGITAGGSLSAVVGLTVLGLSGLFLSFAATGGALVTAVLIYVLAYRQGLSSYRLVLVGIGVGAIALALIQFFWTRAHTYDAASAALWLSGSLNGRGMESIWPILVMLAVAVPATLVLAKRLGVLELGDDTAAAVGLAVQRSRALLLLAAVALAGAAIGAAGPVAFVAFVSGPIARRLTRTGSAALVQAALTGAALVSVADLVGRTALSSSEVSVGVITGIAGAPYLLWLLARTNKSGRGN</sequence>
<dbReference type="InterPro" id="IPR037294">
    <property type="entry name" value="ABC_BtuC-like"/>
</dbReference>
<keyword evidence="10" id="KW-1185">Reference proteome</keyword>
<dbReference type="PANTHER" id="PTHR30472">
    <property type="entry name" value="FERRIC ENTEROBACTIN TRANSPORT SYSTEM PERMEASE PROTEIN"/>
    <property type="match status" value="1"/>
</dbReference>
<feature type="transmembrane region" description="Helical" evidence="8">
    <location>
        <begin position="124"/>
        <end position="155"/>
    </location>
</feature>
<evidence type="ECO:0000313" key="9">
    <source>
        <dbReference type="EMBL" id="MBP2351988.1"/>
    </source>
</evidence>
<dbReference type="Pfam" id="PF01032">
    <property type="entry name" value="FecCD"/>
    <property type="match status" value="1"/>
</dbReference>
<dbReference type="EMBL" id="JAGINT010000001">
    <property type="protein sequence ID" value="MBP2351988.1"/>
    <property type="molecule type" value="Genomic_DNA"/>
</dbReference>
<accession>A0ABS4UK31</accession>
<protein>
    <submittedName>
        <fullName evidence="9">Iron complex transport system permease protein</fullName>
    </submittedName>
</protein>
<reference evidence="9 10" key="1">
    <citation type="submission" date="2021-03" db="EMBL/GenBank/DDBJ databases">
        <title>Sequencing the genomes of 1000 actinobacteria strains.</title>
        <authorList>
            <person name="Klenk H.-P."/>
        </authorList>
    </citation>
    <scope>NUCLEOTIDE SEQUENCE [LARGE SCALE GENOMIC DNA]</scope>
    <source>
        <strain evidence="9 10">DSM 18824</strain>
    </source>
</reference>
<dbReference type="PANTHER" id="PTHR30472:SF24">
    <property type="entry name" value="FERRIC ENTEROBACTIN TRANSPORT SYSTEM PERMEASE PROTEIN FEPG"/>
    <property type="match status" value="1"/>
</dbReference>
<dbReference type="Proteomes" id="UP000755585">
    <property type="component" value="Unassembled WGS sequence"/>
</dbReference>
<feature type="transmembrane region" description="Helical" evidence="8">
    <location>
        <begin position="327"/>
        <end position="344"/>
    </location>
</feature>
<feature type="transmembrane region" description="Helical" evidence="8">
    <location>
        <begin position="83"/>
        <end position="104"/>
    </location>
</feature>